<comment type="caution">
    <text evidence="2">The sequence shown here is derived from an EMBL/GenBank/DDBJ whole genome shotgun (WGS) entry which is preliminary data.</text>
</comment>
<organism evidence="2 3">
    <name type="scientific">Chytriomyces confervae</name>
    <dbReference type="NCBI Taxonomy" id="246404"/>
    <lineage>
        <taxon>Eukaryota</taxon>
        <taxon>Fungi</taxon>
        <taxon>Fungi incertae sedis</taxon>
        <taxon>Chytridiomycota</taxon>
        <taxon>Chytridiomycota incertae sedis</taxon>
        <taxon>Chytridiomycetes</taxon>
        <taxon>Chytridiales</taxon>
        <taxon>Chytriomycetaceae</taxon>
        <taxon>Chytriomyces</taxon>
    </lineage>
</organism>
<evidence type="ECO:0008006" key="4">
    <source>
        <dbReference type="Google" id="ProtNLM"/>
    </source>
</evidence>
<sequence>MWTVKLPFGLTASADTDIWTELAGSLGDMGTLVPILVSLAAAGQTNLTASLVIGGVYNIIAGCMFKIPICVQPMKAIAAIALTTKMTSNQIGAAGFTTSAVVFILCATRLLTPIYRLCPLPLIRGIQLGTGLSLVNKGVTAVLSSTGKFPVTSLSFWTDNWLVALVCFSGVVVMYPVKRLNFTAVVLTAYCLVVALVQVGVNGANGGWKPVGPGFSERFFMWQNLTGNDFRVGFLNAGLGQIPLTLLNSVLATSKLADDLFPDKPRPVASISAVGLFVGLMNLIGVWFGSMPWCLGSGGLAGQYRFGARTHLSVLFLGVFKIVLGLVFGNALLPIIQAFPASVMGVMLVIAGVELASCMRDLTVTDPKKLNSSSHGFMVAFVGGSVVVASGNDGIGFLVASITAFILWVHEVDEDLREVNGNHERIPSDAEAPVVVERKTLFRAVSERLVAHVRYCFRKDDV</sequence>
<dbReference type="Pfam" id="PF16983">
    <property type="entry name" value="MFS_MOT1"/>
    <property type="match status" value="2"/>
</dbReference>
<keyword evidence="1" id="KW-0472">Membrane</keyword>
<proteinExistence type="predicted"/>
<feature type="transmembrane region" description="Helical" evidence="1">
    <location>
        <begin position="47"/>
        <end position="71"/>
    </location>
</feature>
<keyword evidence="1" id="KW-1133">Transmembrane helix</keyword>
<feature type="transmembrane region" description="Helical" evidence="1">
    <location>
        <begin position="154"/>
        <end position="175"/>
    </location>
</feature>
<evidence type="ECO:0000313" key="2">
    <source>
        <dbReference type="EMBL" id="TPX77790.1"/>
    </source>
</evidence>
<feature type="transmembrane region" description="Helical" evidence="1">
    <location>
        <begin position="310"/>
        <end position="329"/>
    </location>
</feature>
<evidence type="ECO:0000256" key="1">
    <source>
        <dbReference type="SAM" id="Phobius"/>
    </source>
</evidence>
<name>A0A507FQ07_9FUNG</name>
<dbReference type="GO" id="GO:0015098">
    <property type="term" value="F:molybdate ion transmembrane transporter activity"/>
    <property type="evidence" value="ECO:0007669"/>
    <property type="project" value="InterPro"/>
</dbReference>
<dbReference type="PANTHER" id="PTHR31970:SF9">
    <property type="entry name" value="MOLYBDATE TRANSPORTER 2"/>
    <property type="match status" value="1"/>
</dbReference>
<dbReference type="PANTHER" id="PTHR31970">
    <property type="match status" value="1"/>
</dbReference>
<gene>
    <name evidence="2" type="ORF">CcCBS67573_g00912</name>
</gene>
<dbReference type="EMBL" id="QEAP01000014">
    <property type="protein sequence ID" value="TPX77790.1"/>
    <property type="molecule type" value="Genomic_DNA"/>
</dbReference>
<feature type="transmembrane region" description="Helical" evidence="1">
    <location>
        <begin position="91"/>
        <end position="111"/>
    </location>
</feature>
<evidence type="ECO:0000313" key="3">
    <source>
        <dbReference type="Proteomes" id="UP000320333"/>
    </source>
</evidence>
<feature type="transmembrane region" description="Helical" evidence="1">
    <location>
        <begin position="268"/>
        <end position="289"/>
    </location>
</feature>
<protein>
    <recommendedName>
        <fullName evidence="4">SLC26A/SulP transporter domain-containing protein</fullName>
    </recommendedName>
</protein>
<feature type="transmembrane region" description="Helical" evidence="1">
    <location>
        <begin position="335"/>
        <end position="356"/>
    </location>
</feature>
<feature type="transmembrane region" description="Helical" evidence="1">
    <location>
        <begin position="182"/>
        <end position="201"/>
    </location>
</feature>
<dbReference type="InterPro" id="IPR031563">
    <property type="entry name" value="MOT1/MOT2"/>
</dbReference>
<dbReference type="Proteomes" id="UP000320333">
    <property type="component" value="Unassembled WGS sequence"/>
</dbReference>
<keyword evidence="3" id="KW-1185">Reference proteome</keyword>
<reference evidence="2 3" key="1">
    <citation type="journal article" date="2019" name="Sci. Rep.">
        <title>Comparative genomics of chytrid fungi reveal insights into the obligate biotrophic and pathogenic lifestyle of Synchytrium endobioticum.</title>
        <authorList>
            <person name="van de Vossenberg B.T.L.H."/>
            <person name="Warris S."/>
            <person name="Nguyen H.D.T."/>
            <person name="van Gent-Pelzer M.P.E."/>
            <person name="Joly D.L."/>
            <person name="van de Geest H.C."/>
            <person name="Bonants P.J.M."/>
            <person name="Smith D.S."/>
            <person name="Levesque C.A."/>
            <person name="van der Lee T.A.J."/>
        </authorList>
    </citation>
    <scope>NUCLEOTIDE SEQUENCE [LARGE SCALE GENOMIC DNA]</scope>
    <source>
        <strain evidence="2 3">CBS 675.73</strain>
    </source>
</reference>
<dbReference type="OrthoDB" id="5402974at2759"/>
<dbReference type="AlphaFoldDB" id="A0A507FQ07"/>
<feature type="transmembrane region" description="Helical" evidence="1">
    <location>
        <begin position="377"/>
        <end position="409"/>
    </location>
</feature>
<accession>A0A507FQ07</accession>
<keyword evidence="1" id="KW-0812">Transmembrane</keyword>
<dbReference type="STRING" id="246404.A0A507FQ07"/>